<gene>
    <name evidence="3" type="ORF">CMV_016297</name>
</gene>
<evidence type="ECO:0000313" key="4">
    <source>
        <dbReference type="Proteomes" id="UP000737018"/>
    </source>
</evidence>
<keyword evidence="1" id="KW-1133">Transmembrane helix</keyword>
<name>A0A8J4R886_9ROSI</name>
<feature type="transmembrane region" description="Helical" evidence="1">
    <location>
        <begin position="36"/>
        <end position="53"/>
    </location>
</feature>
<evidence type="ECO:0000259" key="2">
    <source>
        <dbReference type="Pfam" id="PF03478"/>
    </source>
</evidence>
<dbReference type="OrthoDB" id="642536at2759"/>
<keyword evidence="4" id="KW-1185">Reference proteome</keyword>
<keyword evidence="1" id="KW-0472">Membrane</keyword>
<feature type="domain" description="KIB1-4 beta-propeller" evidence="2">
    <location>
        <begin position="193"/>
        <end position="475"/>
    </location>
</feature>
<dbReference type="PANTHER" id="PTHR44259:SF108">
    <property type="entry name" value="F-BOX PROTEIN SKIP23-LIKE"/>
    <property type="match status" value="1"/>
</dbReference>
<feature type="transmembrane region" description="Helical" evidence="1">
    <location>
        <begin position="7"/>
        <end position="30"/>
    </location>
</feature>
<dbReference type="PANTHER" id="PTHR44259">
    <property type="entry name" value="OS07G0183000 PROTEIN-RELATED"/>
    <property type="match status" value="1"/>
</dbReference>
<dbReference type="EMBL" id="JRKL02002466">
    <property type="protein sequence ID" value="KAF3958834.1"/>
    <property type="molecule type" value="Genomic_DNA"/>
</dbReference>
<evidence type="ECO:0000313" key="3">
    <source>
        <dbReference type="EMBL" id="KAF3958834.1"/>
    </source>
</evidence>
<dbReference type="Gene3D" id="1.20.1280.50">
    <property type="match status" value="1"/>
</dbReference>
<proteinExistence type="predicted"/>
<dbReference type="AlphaFoldDB" id="A0A8J4R886"/>
<dbReference type="InterPro" id="IPR005174">
    <property type="entry name" value="KIB1-4_b-propeller"/>
</dbReference>
<reference evidence="3" key="1">
    <citation type="submission" date="2020-03" db="EMBL/GenBank/DDBJ databases">
        <title>Castanea mollissima Vanexum genome sequencing.</title>
        <authorList>
            <person name="Staton M."/>
        </authorList>
    </citation>
    <scope>NUCLEOTIDE SEQUENCE</scope>
    <source>
        <tissue evidence="3">Leaf</tissue>
    </source>
</reference>
<dbReference type="Pfam" id="PF03478">
    <property type="entry name" value="Beta-prop_KIB1-4"/>
    <property type="match status" value="1"/>
</dbReference>
<keyword evidence="1" id="KW-0812">Transmembrane</keyword>
<evidence type="ECO:0000256" key="1">
    <source>
        <dbReference type="SAM" id="Phobius"/>
    </source>
</evidence>
<accession>A0A8J4R886</accession>
<sequence length="506" mass="57813">MRSASSLLDIFKICVCFQVALFITLIRGYVISSSSFRLTLFVTLLILTFLSPAHAEKDMSSFEFFLTILTSASSFVISESPLILVLILTDPSLISTIQPRLQRFIANRSSISSTSLVRPIFVLESNEPQAPSWSEISTDMICEIGNRLPTFTDFKAISAVCSRWRSACLETTRWSLFPWLMLSDSLDTDLPCFFNLCDYRRYHFYGKRLLFRGKRCWGSQHGWVVTLGPDYVSQLVHLMKGKQINLPPLDKIRRLAGIGLEWFHLVHKFILFKDPSHELSNFLVIAIFGSMNRLAFSRVGEGAALNRRGQGEWAIVTNSNNLRFKDVARFKDQIYGLCDNGMLVHFELDAPLSAEVQVIASPPSKEDVGTPQKLYLMETLKNLYRVFRYEIYIPSKIRHETIYFLVYKFDFGAKAWEEVRGLEDQVFFVGDGNSWCIPTSTINSRSNCIYFTDDNWDSQRYPGVAYGGHDVGVFDMATGVIQPLPFGNDNRLFYSRPGWVTPRLYT</sequence>
<organism evidence="3 4">
    <name type="scientific">Castanea mollissima</name>
    <name type="common">Chinese chestnut</name>
    <dbReference type="NCBI Taxonomy" id="60419"/>
    <lineage>
        <taxon>Eukaryota</taxon>
        <taxon>Viridiplantae</taxon>
        <taxon>Streptophyta</taxon>
        <taxon>Embryophyta</taxon>
        <taxon>Tracheophyta</taxon>
        <taxon>Spermatophyta</taxon>
        <taxon>Magnoliopsida</taxon>
        <taxon>eudicotyledons</taxon>
        <taxon>Gunneridae</taxon>
        <taxon>Pentapetalae</taxon>
        <taxon>rosids</taxon>
        <taxon>fabids</taxon>
        <taxon>Fagales</taxon>
        <taxon>Fagaceae</taxon>
        <taxon>Castanea</taxon>
    </lineage>
</organism>
<dbReference type="InterPro" id="IPR050942">
    <property type="entry name" value="F-box_BR-signaling"/>
</dbReference>
<dbReference type="Proteomes" id="UP000737018">
    <property type="component" value="Unassembled WGS sequence"/>
</dbReference>
<comment type="caution">
    <text evidence="3">The sequence shown here is derived from an EMBL/GenBank/DDBJ whole genome shotgun (WGS) entry which is preliminary data.</text>
</comment>
<protein>
    <recommendedName>
        <fullName evidence="2">KIB1-4 beta-propeller domain-containing protein</fullName>
    </recommendedName>
</protein>
<feature type="transmembrane region" description="Helical" evidence="1">
    <location>
        <begin position="65"/>
        <end position="88"/>
    </location>
</feature>